<evidence type="ECO:0000313" key="8">
    <source>
        <dbReference type="Proteomes" id="UP000516280"/>
    </source>
</evidence>
<dbReference type="Proteomes" id="UP001522462">
    <property type="component" value="Unassembled WGS sequence"/>
</dbReference>
<keyword evidence="1" id="KW-0813">Transport</keyword>
<dbReference type="Pfam" id="PF02255">
    <property type="entry name" value="PTS_IIA"/>
    <property type="match status" value="1"/>
</dbReference>
<dbReference type="SUPFAM" id="SSF46973">
    <property type="entry name" value="Enzyme IIa from lactose specific PTS, IIa-lac"/>
    <property type="match status" value="1"/>
</dbReference>
<feature type="modified residue" description="Phosphohistidine; by HPr" evidence="5">
    <location>
        <position position="92"/>
    </location>
</feature>
<dbReference type="InterPro" id="IPR036542">
    <property type="entry name" value="PTS_IIA_lac/cel_sf"/>
</dbReference>
<keyword evidence="3" id="KW-0808">Transferase</keyword>
<dbReference type="Proteomes" id="UP000516280">
    <property type="component" value="Chromosome"/>
</dbReference>
<organism evidence="7 8">
    <name type="scientific">Pseudolactococcus paracarnosus</name>
    <dbReference type="NCBI Taxonomy" id="2749962"/>
    <lineage>
        <taxon>Bacteria</taxon>
        <taxon>Bacillati</taxon>
        <taxon>Bacillota</taxon>
        <taxon>Bacilli</taxon>
        <taxon>Lactobacillales</taxon>
        <taxon>Streptococcaceae</taxon>
        <taxon>Pseudolactococcus</taxon>
    </lineage>
</organism>
<dbReference type="PANTHER" id="PTHR34382:SF7">
    <property type="entry name" value="PTS SYSTEM N,N'-DIACETYLCHITOBIOSE-SPECIFIC EIIA COMPONENT"/>
    <property type="match status" value="1"/>
</dbReference>
<keyword evidence="9" id="KW-1185">Reference proteome</keyword>
<sequence>MTDKKNKTDKLDNLAACDQLNQLSMAILVHAGNARAHLVASLEALEALTFQDAQAQLADAKKEVVIAHGLQTDTLQMEASGNQIRYSTLFCHAQDTLMTAQSEILIGEHMVRLFQNLAENNIQKNTLESKEG</sequence>
<dbReference type="PROSITE" id="PS51095">
    <property type="entry name" value="PTS_EIIA_TYPE_3"/>
    <property type="match status" value="1"/>
</dbReference>
<dbReference type="GO" id="GO:0009401">
    <property type="term" value="P:phosphoenolpyruvate-dependent sugar phosphotransferase system"/>
    <property type="evidence" value="ECO:0007669"/>
    <property type="project" value="UniProtKB-KW"/>
</dbReference>
<name>A0A7L4WCL7_9LACT</name>
<reference evidence="6" key="2">
    <citation type="submission" date="2020-01" db="EMBL/GenBank/DDBJ databases">
        <authorList>
            <person name="Hilgarth M."/>
            <person name="Vogel R.F."/>
        </authorList>
    </citation>
    <scope>NUCLEOTIDE SEQUENCE</scope>
    <source>
        <strain evidence="6">TMW21897</strain>
    </source>
</reference>
<evidence type="ECO:0000256" key="2">
    <source>
        <dbReference type="ARBA" id="ARBA00022597"/>
    </source>
</evidence>
<evidence type="ECO:0000256" key="1">
    <source>
        <dbReference type="ARBA" id="ARBA00022448"/>
    </source>
</evidence>
<dbReference type="CDD" id="cd00215">
    <property type="entry name" value="PTS_IIA_lac"/>
    <property type="match status" value="1"/>
</dbReference>
<dbReference type="KEGG" id="lpaa:BHS01_05775"/>
<evidence type="ECO:0000256" key="5">
    <source>
        <dbReference type="PROSITE-ProRule" id="PRU00418"/>
    </source>
</evidence>
<accession>A0A7L4WCL7</accession>
<dbReference type="Gene3D" id="1.20.58.80">
    <property type="entry name" value="Phosphotransferase system, lactose/cellobiose-type IIA subunit"/>
    <property type="match status" value="1"/>
</dbReference>
<protein>
    <submittedName>
        <fullName evidence="7">PTS lactose transporter subunit IIA</fullName>
    </submittedName>
    <submittedName>
        <fullName evidence="6">PTS lactose/cellobiose transporter subunit IIA</fullName>
    </submittedName>
</protein>
<reference evidence="6 9" key="3">
    <citation type="journal article" date="2022" name="Microbiol. Res.">
        <title>Comparative genome analysis, predicted lifestyle and antimicrobial strategies of Lactococcus carnosus and Lactococcus paracarnosus isolated from meat.</title>
        <authorList>
            <person name="Werum V."/>
            <person name="Ehrmann M."/>
            <person name="Vogel R."/>
            <person name="Hilgarth M."/>
        </authorList>
    </citation>
    <scope>NUCLEOTIDE SEQUENCE [LARGE SCALE GENOMIC DNA]</scope>
    <source>
        <strain evidence="6 9">TMW21897</strain>
    </source>
</reference>
<evidence type="ECO:0000313" key="7">
    <source>
        <dbReference type="EMBL" id="QDJ28068.1"/>
    </source>
</evidence>
<keyword evidence="4" id="KW-0598">Phosphotransferase system</keyword>
<reference evidence="7 8" key="1">
    <citation type="submission" date="2016-09" db="EMBL/GenBank/DDBJ databases">
        <title>Lactic acid bacteria from MAP meat Genome sequencing and assembly.</title>
        <authorList>
            <person name="Behr J."/>
            <person name="Hilgarth M."/>
            <person name="Vogel R.F."/>
        </authorList>
    </citation>
    <scope>NUCLEOTIDE SEQUENCE [LARGE SCALE GENOMIC DNA]</scope>
    <source>
        <strain evidence="7 8">TMW21615</strain>
    </source>
</reference>
<keyword evidence="2" id="KW-0762">Sugar transport</keyword>
<dbReference type="GO" id="GO:0016740">
    <property type="term" value="F:transferase activity"/>
    <property type="evidence" value="ECO:0007669"/>
    <property type="project" value="UniProtKB-KW"/>
</dbReference>
<dbReference type="EMBL" id="JAAEDA010000004">
    <property type="protein sequence ID" value="MCJ1977147.1"/>
    <property type="molecule type" value="Genomic_DNA"/>
</dbReference>
<proteinExistence type="predicted"/>
<dbReference type="RefSeq" id="WP_109834503.1">
    <property type="nucleotide sequence ID" value="NZ_CP017195.1"/>
</dbReference>
<gene>
    <name evidence="7" type="ORF">BHS01_05775</name>
    <name evidence="6" type="ORF">GYN19_04155</name>
</gene>
<dbReference type="AlphaFoldDB" id="A0A7L4WCL7"/>
<dbReference type="InterPro" id="IPR003188">
    <property type="entry name" value="PTS_IIA_lac/cel"/>
</dbReference>
<dbReference type="PANTHER" id="PTHR34382">
    <property type="entry name" value="PTS SYSTEM N,N'-DIACETYLCHITOBIOSE-SPECIFIC EIIA COMPONENT"/>
    <property type="match status" value="1"/>
</dbReference>
<evidence type="ECO:0000256" key="3">
    <source>
        <dbReference type="ARBA" id="ARBA00022679"/>
    </source>
</evidence>
<dbReference type="EMBL" id="CP017195">
    <property type="protein sequence ID" value="QDJ28068.1"/>
    <property type="molecule type" value="Genomic_DNA"/>
</dbReference>
<evidence type="ECO:0000256" key="4">
    <source>
        <dbReference type="ARBA" id="ARBA00022683"/>
    </source>
</evidence>
<evidence type="ECO:0000313" key="9">
    <source>
        <dbReference type="Proteomes" id="UP001522462"/>
    </source>
</evidence>
<evidence type="ECO:0000313" key="6">
    <source>
        <dbReference type="EMBL" id="MCJ1977147.1"/>
    </source>
</evidence>